<evidence type="ECO:0000256" key="1">
    <source>
        <dbReference type="SAM" id="SignalP"/>
    </source>
</evidence>
<feature type="signal peptide" evidence="1">
    <location>
        <begin position="1"/>
        <end position="19"/>
    </location>
</feature>
<keyword evidence="1" id="KW-0732">Signal</keyword>
<reference evidence="2" key="1">
    <citation type="submission" date="2020-04" db="EMBL/GenBank/DDBJ databases">
        <title>A desert anoxygenic phototrophic bacterium fixes CO2 using RubisCO under aerobic conditions.</title>
        <authorList>
            <person name="Tang K."/>
        </authorList>
    </citation>
    <scope>NUCLEOTIDE SEQUENCE [LARGE SCALE GENOMIC DNA]</scope>
    <source>
        <strain evidence="2">MIMtkB3</strain>
    </source>
</reference>
<name>A0A858R9D5_9PROT</name>
<dbReference type="KEGG" id="acru:HHL28_15210"/>
<dbReference type="Proteomes" id="UP000501891">
    <property type="component" value="Chromosome"/>
</dbReference>
<gene>
    <name evidence="2" type="ORF">HHL28_15210</name>
</gene>
<organism evidence="2 3">
    <name type="scientific">Aerophototrophica crusticola</name>
    <dbReference type="NCBI Taxonomy" id="1709002"/>
    <lineage>
        <taxon>Bacteria</taxon>
        <taxon>Pseudomonadati</taxon>
        <taxon>Pseudomonadota</taxon>
        <taxon>Alphaproteobacteria</taxon>
        <taxon>Rhodospirillales</taxon>
        <taxon>Rhodospirillaceae</taxon>
        <taxon>Aerophototrophica</taxon>
    </lineage>
</organism>
<feature type="chain" id="PRO_5032697903" evidence="1">
    <location>
        <begin position="20"/>
        <end position="133"/>
    </location>
</feature>
<protein>
    <submittedName>
        <fullName evidence="2">Uncharacterized protein</fullName>
    </submittedName>
</protein>
<evidence type="ECO:0000313" key="2">
    <source>
        <dbReference type="EMBL" id="QJE74249.1"/>
    </source>
</evidence>
<evidence type="ECO:0000313" key="3">
    <source>
        <dbReference type="Proteomes" id="UP000501891"/>
    </source>
</evidence>
<accession>A0A858R9D5</accession>
<keyword evidence="3" id="KW-1185">Reference proteome</keyword>
<sequence>MRVPTLAALALLAATPALAQAEPPLTDALMKRYGAACLESKQANAGKPQSVESLRGVDLDAIPRKHGFKDAQEVMAIGLRVMNVESIQAVDPETLKMLLESGGPDMKEKVAAAERDAPAVTANPEAVKACKAG</sequence>
<dbReference type="AlphaFoldDB" id="A0A858R9D5"/>
<proteinExistence type="predicted"/>
<dbReference type="EMBL" id="CP051775">
    <property type="protein sequence ID" value="QJE74249.1"/>
    <property type="molecule type" value="Genomic_DNA"/>
</dbReference>